<evidence type="ECO:0000313" key="2">
    <source>
        <dbReference type="EMBL" id="SFK78004.1"/>
    </source>
</evidence>
<proteinExistence type="predicted"/>
<dbReference type="EMBL" id="FOSN01000020">
    <property type="protein sequence ID" value="SFK78004.1"/>
    <property type="molecule type" value="Genomic_DNA"/>
</dbReference>
<feature type="transmembrane region" description="Helical" evidence="1">
    <location>
        <begin position="20"/>
        <end position="41"/>
    </location>
</feature>
<dbReference type="InterPro" id="IPR012902">
    <property type="entry name" value="N_methyl_site"/>
</dbReference>
<dbReference type="AlphaFoldDB" id="A0A1I4CA30"/>
<keyword evidence="1" id="KW-1133">Transmembrane helix</keyword>
<name>A0A1I4CA30_9HYPH</name>
<gene>
    <name evidence="2" type="ORF">SAMN05444581_1204</name>
</gene>
<dbReference type="STRING" id="1612308.SAMN05444581_1204"/>
<dbReference type="NCBIfam" id="TIGR02532">
    <property type="entry name" value="IV_pilin_GFxxxE"/>
    <property type="match status" value="1"/>
</dbReference>
<dbReference type="Proteomes" id="UP000198755">
    <property type="component" value="Unassembled WGS sequence"/>
</dbReference>
<accession>A0A1I4CA30</accession>
<keyword evidence="1" id="KW-0812">Transmembrane</keyword>
<keyword evidence="1" id="KW-0472">Membrane</keyword>
<reference evidence="2 3" key="1">
    <citation type="submission" date="2016-10" db="EMBL/GenBank/DDBJ databases">
        <authorList>
            <person name="de Groot N.N."/>
        </authorList>
    </citation>
    <scope>NUCLEOTIDE SEQUENCE [LARGE SCALE GENOMIC DNA]</scope>
    <source>
        <strain evidence="2 3">NE2</strain>
    </source>
</reference>
<evidence type="ECO:0000313" key="3">
    <source>
        <dbReference type="Proteomes" id="UP000198755"/>
    </source>
</evidence>
<organism evidence="2 3">
    <name type="scientific">Methylocapsa palsarum</name>
    <dbReference type="NCBI Taxonomy" id="1612308"/>
    <lineage>
        <taxon>Bacteria</taxon>
        <taxon>Pseudomonadati</taxon>
        <taxon>Pseudomonadota</taxon>
        <taxon>Alphaproteobacteria</taxon>
        <taxon>Hyphomicrobiales</taxon>
        <taxon>Beijerinckiaceae</taxon>
        <taxon>Methylocapsa</taxon>
    </lineage>
</organism>
<sequence>MSYSAANARECGGFTLIEALMALAITAVVLTSIASLMATNIRGSGRIGQHLELIEALREIHAELPDRAKLANGSLSGEKAGRLWSIDVSSFDARFGNPRPGEIWTPQKVVINVRSPSGAVVELETVRLRRRNEP</sequence>
<keyword evidence="3" id="KW-1185">Reference proteome</keyword>
<protein>
    <submittedName>
        <fullName evidence="2">General secretion pathway protein I</fullName>
    </submittedName>
</protein>
<dbReference type="Pfam" id="PF07963">
    <property type="entry name" value="N_methyl"/>
    <property type="match status" value="1"/>
</dbReference>
<evidence type="ECO:0000256" key="1">
    <source>
        <dbReference type="SAM" id="Phobius"/>
    </source>
</evidence>
<dbReference type="PROSITE" id="PS00409">
    <property type="entry name" value="PROKAR_NTER_METHYL"/>
    <property type="match status" value="1"/>
</dbReference>